<dbReference type="Proteomes" id="UP000004508">
    <property type="component" value="Unassembled WGS sequence"/>
</dbReference>
<keyword evidence="2 4" id="KW-0238">DNA-binding</keyword>
<reference evidence="6 7" key="1">
    <citation type="journal article" date="2011" name="Stand. Genomic Sci.">
        <title>Non-contiguous finished genome sequence and contextual data of the filamentous soil bacterium Ktedonobacter racemifer type strain (SOSP1-21).</title>
        <authorList>
            <person name="Chang Y.J."/>
            <person name="Land M."/>
            <person name="Hauser L."/>
            <person name="Chertkov O."/>
            <person name="Del Rio T.G."/>
            <person name="Nolan M."/>
            <person name="Copeland A."/>
            <person name="Tice H."/>
            <person name="Cheng J.F."/>
            <person name="Lucas S."/>
            <person name="Han C."/>
            <person name="Goodwin L."/>
            <person name="Pitluck S."/>
            <person name="Ivanova N."/>
            <person name="Ovchinikova G."/>
            <person name="Pati A."/>
            <person name="Chen A."/>
            <person name="Palaniappan K."/>
            <person name="Mavromatis K."/>
            <person name="Liolios K."/>
            <person name="Brettin T."/>
            <person name="Fiebig A."/>
            <person name="Rohde M."/>
            <person name="Abt B."/>
            <person name="Goker M."/>
            <person name="Detter J.C."/>
            <person name="Woyke T."/>
            <person name="Bristow J."/>
            <person name="Eisen J.A."/>
            <person name="Markowitz V."/>
            <person name="Hugenholtz P."/>
            <person name="Kyrpides N.C."/>
            <person name="Klenk H.P."/>
            <person name="Lapidus A."/>
        </authorList>
    </citation>
    <scope>NUCLEOTIDE SEQUENCE [LARGE SCALE GENOMIC DNA]</scope>
    <source>
        <strain evidence="7">DSM 44963</strain>
    </source>
</reference>
<dbReference type="SUPFAM" id="SSF46689">
    <property type="entry name" value="Homeodomain-like"/>
    <property type="match status" value="1"/>
</dbReference>
<evidence type="ECO:0000259" key="5">
    <source>
        <dbReference type="PROSITE" id="PS50977"/>
    </source>
</evidence>
<evidence type="ECO:0000313" key="6">
    <source>
        <dbReference type="EMBL" id="EFH80916.1"/>
    </source>
</evidence>
<dbReference type="PROSITE" id="PS50977">
    <property type="entry name" value="HTH_TETR_2"/>
    <property type="match status" value="1"/>
</dbReference>
<comment type="caution">
    <text evidence="6">The sequence shown here is derived from an EMBL/GenBank/DDBJ whole genome shotgun (WGS) entry which is preliminary data.</text>
</comment>
<dbReference type="InterPro" id="IPR011075">
    <property type="entry name" value="TetR_C"/>
</dbReference>
<feature type="domain" description="HTH tetR-type" evidence="5">
    <location>
        <begin position="121"/>
        <end position="181"/>
    </location>
</feature>
<keyword evidence="1" id="KW-0805">Transcription regulation</keyword>
<dbReference type="eggNOG" id="COG1309">
    <property type="taxonomic scope" value="Bacteria"/>
</dbReference>
<dbReference type="AlphaFoldDB" id="D6U232"/>
<dbReference type="InterPro" id="IPR009057">
    <property type="entry name" value="Homeodomain-like_sf"/>
</dbReference>
<dbReference type="InterPro" id="IPR036271">
    <property type="entry name" value="Tet_transcr_reg_TetR-rel_C_sf"/>
</dbReference>
<sequence length="307" mass="34342">MPGILGNLSVLTPEEERLGVAVASVNQTYVNEHHDDSIEMLAVDYLAARHETLDLLQQFTDDQLTALAPTVIGDQAAGDLFVGRAEHAATHIVWIEEGFRWFPPLTFYLLVSKIKSMRTQANTAQQIIEVALGLMIERGYNAFSYADISERMGIRKAGIHYHFPNKSDLGRSVVAYYRTLAQQGLHQIDQIMSEPREKLTLYIENFYRQMKEANFFCLCTLLATELPTLPECVRDEIQGYFCEHTAWFATLLASGRAQGVFSFGGDSTIKAQSVLAAIQGAMIAARAYQDPEHFRTIALQVCADLQT</sequence>
<dbReference type="InterPro" id="IPR001647">
    <property type="entry name" value="HTH_TetR"/>
</dbReference>
<dbReference type="PANTHER" id="PTHR47506">
    <property type="entry name" value="TRANSCRIPTIONAL REGULATORY PROTEIN"/>
    <property type="match status" value="1"/>
</dbReference>
<dbReference type="EMBL" id="ADVG01000004">
    <property type="protein sequence ID" value="EFH80916.1"/>
    <property type="molecule type" value="Genomic_DNA"/>
</dbReference>
<evidence type="ECO:0000256" key="1">
    <source>
        <dbReference type="ARBA" id="ARBA00023015"/>
    </source>
</evidence>
<name>D6U232_KTERA</name>
<feature type="DNA-binding region" description="H-T-H motif" evidence="4">
    <location>
        <begin position="144"/>
        <end position="163"/>
    </location>
</feature>
<dbReference type="SUPFAM" id="SSF48498">
    <property type="entry name" value="Tetracyclin repressor-like, C-terminal domain"/>
    <property type="match status" value="1"/>
</dbReference>
<dbReference type="Pfam" id="PF00440">
    <property type="entry name" value="TetR_N"/>
    <property type="match status" value="1"/>
</dbReference>
<keyword evidence="3" id="KW-0804">Transcription</keyword>
<dbReference type="PANTHER" id="PTHR47506:SF1">
    <property type="entry name" value="HTH-TYPE TRANSCRIPTIONAL REGULATOR YJDC"/>
    <property type="match status" value="1"/>
</dbReference>
<evidence type="ECO:0000256" key="3">
    <source>
        <dbReference type="ARBA" id="ARBA00023163"/>
    </source>
</evidence>
<protein>
    <submittedName>
        <fullName evidence="6">Transcriptional regulator, TetR family</fullName>
    </submittedName>
</protein>
<proteinExistence type="predicted"/>
<dbReference type="OrthoDB" id="9800152at2"/>
<dbReference type="Gene3D" id="1.10.357.10">
    <property type="entry name" value="Tetracycline Repressor, domain 2"/>
    <property type="match status" value="1"/>
</dbReference>
<dbReference type="InParanoid" id="D6U232"/>
<dbReference type="Pfam" id="PF16925">
    <property type="entry name" value="TetR_C_13"/>
    <property type="match status" value="1"/>
</dbReference>
<evidence type="ECO:0000256" key="4">
    <source>
        <dbReference type="PROSITE-ProRule" id="PRU00335"/>
    </source>
</evidence>
<organism evidence="6 7">
    <name type="scientific">Ktedonobacter racemifer DSM 44963</name>
    <dbReference type="NCBI Taxonomy" id="485913"/>
    <lineage>
        <taxon>Bacteria</taxon>
        <taxon>Bacillati</taxon>
        <taxon>Chloroflexota</taxon>
        <taxon>Ktedonobacteria</taxon>
        <taxon>Ktedonobacterales</taxon>
        <taxon>Ktedonobacteraceae</taxon>
        <taxon>Ktedonobacter</taxon>
    </lineage>
</organism>
<evidence type="ECO:0000256" key="2">
    <source>
        <dbReference type="ARBA" id="ARBA00023125"/>
    </source>
</evidence>
<dbReference type="STRING" id="485913.Krac_1552"/>
<keyword evidence="7" id="KW-1185">Reference proteome</keyword>
<dbReference type="GO" id="GO:0003677">
    <property type="term" value="F:DNA binding"/>
    <property type="evidence" value="ECO:0007669"/>
    <property type="project" value="UniProtKB-UniRule"/>
</dbReference>
<dbReference type="PRINTS" id="PR00455">
    <property type="entry name" value="HTHTETR"/>
</dbReference>
<dbReference type="RefSeq" id="WP_007917985.1">
    <property type="nucleotide sequence ID" value="NZ_ADVG01000004.1"/>
</dbReference>
<gene>
    <name evidence="6" type="ORF">Krac_1552</name>
</gene>
<accession>D6U232</accession>
<evidence type="ECO:0000313" key="7">
    <source>
        <dbReference type="Proteomes" id="UP000004508"/>
    </source>
</evidence>